<gene>
    <name evidence="2" type="ORF">CJ199_03990</name>
</gene>
<evidence type="ECO:0000313" key="3">
    <source>
        <dbReference type="Proteomes" id="UP000235598"/>
    </source>
</evidence>
<dbReference type="Pfam" id="PF08278">
    <property type="entry name" value="DnaG_DnaB_bind"/>
    <property type="match status" value="1"/>
</dbReference>
<reference evidence="2 3" key="1">
    <citation type="submission" date="2017-09" db="EMBL/GenBank/DDBJ databases">
        <title>Bacterial strain isolated from the female urinary microbiota.</title>
        <authorList>
            <person name="Thomas-White K."/>
            <person name="Kumar N."/>
            <person name="Forster S."/>
            <person name="Putonti C."/>
            <person name="Lawley T."/>
            <person name="Wolfe A.J."/>
        </authorList>
    </citation>
    <scope>NUCLEOTIDE SEQUENCE [LARGE SCALE GENOMIC DNA]</scope>
    <source>
        <strain evidence="2 3">UMB1301</strain>
    </source>
</reference>
<feature type="domain" description="DNA primase DnaG DnaB-binding" evidence="1">
    <location>
        <begin position="5"/>
        <end position="110"/>
    </location>
</feature>
<proteinExistence type="predicted"/>
<dbReference type="InterPro" id="IPR013173">
    <property type="entry name" value="DNA_primase_DnaG_DnaB-bd_dom"/>
</dbReference>
<organism evidence="2 3">
    <name type="scientific">Brevibacterium paucivorans</name>
    <dbReference type="NCBI Taxonomy" id="170994"/>
    <lineage>
        <taxon>Bacteria</taxon>
        <taxon>Bacillati</taxon>
        <taxon>Actinomycetota</taxon>
        <taxon>Actinomycetes</taxon>
        <taxon>Micrococcales</taxon>
        <taxon>Brevibacteriaceae</taxon>
        <taxon>Brevibacterium</taxon>
    </lineage>
</organism>
<dbReference type="Proteomes" id="UP000235598">
    <property type="component" value="Unassembled WGS sequence"/>
</dbReference>
<name>A0A2N6VR73_9MICO</name>
<comment type="caution">
    <text evidence="2">The sequence shown here is derived from an EMBL/GenBank/DDBJ whole genome shotgun (WGS) entry which is preliminary data.</text>
</comment>
<dbReference type="EMBL" id="PNHK01000001">
    <property type="protein sequence ID" value="PMD06533.1"/>
    <property type="molecule type" value="Genomic_DNA"/>
</dbReference>
<dbReference type="GO" id="GO:0006269">
    <property type="term" value="P:DNA replication, synthesis of primer"/>
    <property type="evidence" value="ECO:0007669"/>
    <property type="project" value="InterPro"/>
</dbReference>
<feature type="non-terminal residue" evidence="2">
    <location>
        <position position="1"/>
    </location>
</feature>
<sequence>QYVNAKLFDALNGKVFDDPRHRAIHEAMKRAGGVRRGAEDTAGWADAVRESTPDELVPLVSELTMSSLPASNAQGIERYSRGIVARLFDKDMVRISGLLHARLRRTDPSDTATTSELLQQLTLLEQQRVHLRQFM</sequence>
<dbReference type="AlphaFoldDB" id="A0A2N6VR73"/>
<protein>
    <submittedName>
        <fullName evidence="2">DNA primase</fullName>
    </submittedName>
</protein>
<accession>A0A2N6VR73</accession>
<evidence type="ECO:0000313" key="2">
    <source>
        <dbReference type="EMBL" id="PMD06533.1"/>
    </source>
</evidence>
<evidence type="ECO:0000259" key="1">
    <source>
        <dbReference type="Pfam" id="PF08278"/>
    </source>
</evidence>